<dbReference type="Proteomes" id="UP000186165">
    <property type="component" value="Chromosome"/>
</dbReference>
<keyword evidence="2" id="KW-1185">Reference proteome</keyword>
<reference evidence="2" key="1">
    <citation type="submission" date="2016-08" db="EMBL/GenBank/DDBJ databases">
        <title>Discovery of first anaerobic lithoheterotrophic haloarchae widely represented in hypersaline habitats.</title>
        <authorList>
            <person name="Sorokin D.Y."/>
            <person name="Kublanov I.V."/>
            <person name="Roman P."/>
            <person name="Sinninghe Damste J.S."/>
            <person name="Golyshin P.N."/>
            <person name="Rojo D."/>
            <person name="Ciordia S."/>
            <person name="Mena Md.C."/>
            <person name="Ferrer M."/>
            <person name="Smedile F."/>
            <person name="Messina E."/>
            <person name="La Cono V."/>
            <person name="Yakimov M.M."/>
        </authorList>
    </citation>
    <scope>NUCLEOTIDE SEQUENCE [LARGE SCALE GENOMIC DNA]</scope>
    <source>
        <strain evidence="2">HSR6</strain>
    </source>
</reference>
<dbReference type="EMBL" id="CP016804">
    <property type="protein sequence ID" value="APE95407.1"/>
    <property type="molecule type" value="Genomic_DNA"/>
</dbReference>
<organism evidence="1 2">
    <name type="scientific">Halodesulfurarchaeum formicicum</name>
    <dbReference type="NCBI Taxonomy" id="1873524"/>
    <lineage>
        <taxon>Archaea</taxon>
        <taxon>Methanobacteriati</taxon>
        <taxon>Methanobacteriota</taxon>
        <taxon>Stenosarchaea group</taxon>
        <taxon>Halobacteria</taxon>
        <taxon>Halobacteriales</taxon>
        <taxon>Halobacteriaceae</taxon>
        <taxon>Halodesulfurarchaeum</taxon>
    </lineage>
</organism>
<sequence>MHEEQAVATDGGQDLGRHWDCEDHLEAALEKTESSAVRKHIREALQMPAIQRDEVER</sequence>
<name>A0A1J1ACF2_9EURY</name>
<accession>A0A1J1ACF2</accession>
<dbReference type="AlphaFoldDB" id="A0A1J1ACF2"/>
<dbReference type="KEGG" id="hhsr:HSR6_0954"/>
<protein>
    <submittedName>
        <fullName evidence="1">Uncharacterized protein</fullName>
    </submittedName>
</protein>
<proteinExistence type="predicted"/>
<gene>
    <name evidence="1" type="ORF">HSR6_0954</name>
</gene>
<evidence type="ECO:0000313" key="1">
    <source>
        <dbReference type="EMBL" id="APE95407.1"/>
    </source>
</evidence>
<evidence type="ECO:0000313" key="2">
    <source>
        <dbReference type="Proteomes" id="UP000186165"/>
    </source>
</evidence>